<name>A0ABR2K3C4_9EUKA</name>
<dbReference type="InterPro" id="IPR006597">
    <property type="entry name" value="Sel1-like"/>
</dbReference>
<proteinExistence type="predicted"/>
<comment type="caution">
    <text evidence="1">The sequence shown here is derived from an EMBL/GenBank/DDBJ whole genome shotgun (WGS) entry which is preliminary data.</text>
</comment>
<sequence>MVIKVQCFVGKYVKKDISKAISYYKECSSFNNLAPIYKNGDGVEKNIANAIEYLNGAIKIDKNNKAALIDLSRMYFYGDGCDADIKSCN</sequence>
<dbReference type="SUPFAM" id="SSF81901">
    <property type="entry name" value="HCP-like"/>
    <property type="match status" value="1"/>
</dbReference>
<dbReference type="InterPro" id="IPR011990">
    <property type="entry name" value="TPR-like_helical_dom_sf"/>
</dbReference>
<dbReference type="EMBL" id="JAPFFF010000007">
    <property type="protein sequence ID" value="KAK8885607.1"/>
    <property type="molecule type" value="Genomic_DNA"/>
</dbReference>
<reference evidence="1 2" key="1">
    <citation type="submission" date="2024-04" db="EMBL/GenBank/DDBJ databases">
        <title>Tritrichomonas musculus Genome.</title>
        <authorList>
            <person name="Alves-Ferreira E."/>
            <person name="Grigg M."/>
            <person name="Lorenzi H."/>
            <person name="Galac M."/>
        </authorList>
    </citation>
    <scope>NUCLEOTIDE SEQUENCE [LARGE SCALE GENOMIC DNA]</scope>
    <source>
        <strain evidence="1 2">EAF2021</strain>
    </source>
</reference>
<accession>A0ABR2K3C4</accession>
<organism evidence="1 2">
    <name type="scientific">Tritrichomonas musculus</name>
    <dbReference type="NCBI Taxonomy" id="1915356"/>
    <lineage>
        <taxon>Eukaryota</taxon>
        <taxon>Metamonada</taxon>
        <taxon>Parabasalia</taxon>
        <taxon>Tritrichomonadida</taxon>
        <taxon>Tritrichomonadidae</taxon>
        <taxon>Tritrichomonas</taxon>
    </lineage>
</organism>
<evidence type="ECO:0000313" key="2">
    <source>
        <dbReference type="Proteomes" id="UP001470230"/>
    </source>
</evidence>
<dbReference type="Proteomes" id="UP001470230">
    <property type="component" value="Unassembled WGS sequence"/>
</dbReference>
<dbReference type="Pfam" id="PF08238">
    <property type="entry name" value="Sel1"/>
    <property type="match status" value="3"/>
</dbReference>
<dbReference type="Gene3D" id="1.25.40.10">
    <property type="entry name" value="Tetratricopeptide repeat domain"/>
    <property type="match status" value="1"/>
</dbReference>
<protein>
    <submittedName>
        <fullName evidence="1">Uncharacterized protein</fullName>
    </submittedName>
</protein>
<keyword evidence="2" id="KW-1185">Reference proteome</keyword>
<gene>
    <name evidence="1" type="ORF">M9Y10_041057</name>
</gene>
<evidence type="ECO:0000313" key="1">
    <source>
        <dbReference type="EMBL" id="KAK8885607.1"/>
    </source>
</evidence>